<dbReference type="Gene3D" id="1.25.10.10">
    <property type="entry name" value="Leucine-rich Repeat Variant"/>
    <property type="match status" value="1"/>
</dbReference>
<name>A0ABP3GJW7_9ACTN</name>
<feature type="compositionally biased region" description="Basic and acidic residues" evidence="4">
    <location>
        <begin position="1"/>
        <end position="10"/>
    </location>
</feature>
<feature type="repeat" description="ANK" evidence="3">
    <location>
        <begin position="29"/>
        <end position="61"/>
    </location>
</feature>
<dbReference type="PANTHER" id="PTHR24171:SF8">
    <property type="entry name" value="BRCA1-ASSOCIATED RING DOMAIN PROTEIN 1"/>
    <property type="match status" value="1"/>
</dbReference>
<dbReference type="Pfam" id="PF13646">
    <property type="entry name" value="HEAT_2"/>
    <property type="match status" value="1"/>
</dbReference>
<dbReference type="PANTHER" id="PTHR24171">
    <property type="entry name" value="ANKYRIN REPEAT DOMAIN-CONTAINING PROTEIN 39-RELATED"/>
    <property type="match status" value="1"/>
</dbReference>
<proteinExistence type="predicted"/>
<dbReference type="InterPro" id="IPR036770">
    <property type="entry name" value="Ankyrin_rpt-contain_sf"/>
</dbReference>
<organism evidence="5 6">
    <name type="scientific">Streptomyces blastmyceticus</name>
    <dbReference type="NCBI Taxonomy" id="68180"/>
    <lineage>
        <taxon>Bacteria</taxon>
        <taxon>Bacillati</taxon>
        <taxon>Actinomycetota</taxon>
        <taxon>Actinomycetes</taxon>
        <taxon>Kitasatosporales</taxon>
        <taxon>Streptomycetaceae</taxon>
        <taxon>Streptomyces</taxon>
    </lineage>
</organism>
<feature type="repeat" description="ANK" evidence="3">
    <location>
        <begin position="94"/>
        <end position="126"/>
    </location>
</feature>
<dbReference type="PROSITE" id="PS50088">
    <property type="entry name" value="ANK_REPEAT"/>
    <property type="match status" value="2"/>
</dbReference>
<evidence type="ECO:0000313" key="5">
    <source>
        <dbReference type="EMBL" id="GAA0347520.1"/>
    </source>
</evidence>
<evidence type="ECO:0000256" key="3">
    <source>
        <dbReference type="PROSITE-ProRule" id="PRU00023"/>
    </source>
</evidence>
<feature type="region of interest" description="Disordered" evidence="4">
    <location>
        <begin position="145"/>
        <end position="166"/>
    </location>
</feature>
<dbReference type="InterPro" id="IPR002110">
    <property type="entry name" value="Ankyrin_rpt"/>
</dbReference>
<dbReference type="PROSITE" id="PS50297">
    <property type="entry name" value="ANK_REP_REGION"/>
    <property type="match status" value="2"/>
</dbReference>
<dbReference type="Gene3D" id="1.25.40.20">
    <property type="entry name" value="Ankyrin repeat-containing domain"/>
    <property type="match status" value="1"/>
</dbReference>
<dbReference type="SMART" id="SM00248">
    <property type="entry name" value="ANK"/>
    <property type="match status" value="3"/>
</dbReference>
<sequence length="439" mass="47818">MRANTERSEGLRTLPAGPAVRQDMGRDSMGEKPLIAAVRRGDAKTVETLLEAGADPNTVDEHGTPALCLAVDAFDLPVAEVLMTSAWLNCTAADGRTPLLRAIELGNHSIAAALTNHGAHLWPKDAEGRDALELARYWHTTGAETELRRRSGSPTPAGRRTVREESGTVCEELSLGGLTVRTGHAAILTDLESKYGVTPSFAELMKRALAEPDVDHEVWWATTHALRQREDPSVWDAAGALRDRPDPLERYFGALVLRLGVLFDMSDDESFVRPIVDHLLPWAAREGDPRVMRELTAGLSDALDPRAAQALPALTRHHDAEVRRWAVSGLQWPIRTGNPQALAAVVACTRDADAAVHVGACKALGDAPTDALVASDALAMCLHDEDEAVRVTAAVRLALRDDPRGDEVLRGVDNTDQDSPYYWDLHDVRRHRQVPNPAR</sequence>
<keyword evidence="1" id="KW-0677">Repeat</keyword>
<accession>A0ABP3GJW7</accession>
<dbReference type="SUPFAM" id="SSF48371">
    <property type="entry name" value="ARM repeat"/>
    <property type="match status" value="1"/>
</dbReference>
<gene>
    <name evidence="5" type="ORF">GCM10010319_25150</name>
</gene>
<dbReference type="Proteomes" id="UP001500063">
    <property type="component" value="Unassembled WGS sequence"/>
</dbReference>
<dbReference type="Pfam" id="PF00023">
    <property type="entry name" value="Ank"/>
    <property type="match status" value="1"/>
</dbReference>
<protein>
    <submittedName>
        <fullName evidence="5">Uncharacterized protein</fullName>
    </submittedName>
</protein>
<evidence type="ECO:0000313" key="6">
    <source>
        <dbReference type="Proteomes" id="UP001500063"/>
    </source>
</evidence>
<keyword evidence="2 3" id="KW-0040">ANK repeat</keyword>
<keyword evidence="6" id="KW-1185">Reference proteome</keyword>
<evidence type="ECO:0000256" key="1">
    <source>
        <dbReference type="ARBA" id="ARBA00022737"/>
    </source>
</evidence>
<evidence type="ECO:0000256" key="2">
    <source>
        <dbReference type="ARBA" id="ARBA00023043"/>
    </source>
</evidence>
<feature type="region of interest" description="Disordered" evidence="4">
    <location>
        <begin position="1"/>
        <end position="28"/>
    </location>
</feature>
<dbReference type="EMBL" id="BAAABW010000013">
    <property type="protein sequence ID" value="GAA0347520.1"/>
    <property type="molecule type" value="Genomic_DNA"/>
</dbReference>
<dbReference type="InterPro" id="IPR016024">
    <property type="entry name" value="ARM-type_fold"/>
</dbReference>
<dbReference type="InterPro" id="IPR011989">
    <property type="entry name" value="ARM-like"/>
</dbReference>
<reference evidence="6" key="1">
    <citation type="journal article" date="2019" name="Int. J. Syst. Evol. Microbiol.">
        <title>The Global Catalogue of Microorganisms (GCM) 10K type strain sequencing project: providing services to taxonomists for standard genome sequencing and annotation.</title>
        <authorList>
            <consortium name="The Broad Institute Genomics Platform"/>
            <consortium name="The Broad Institute Genome Sequencing Center for Infectious Disease"/>
            <person name="Wu L."/>
            <person name="Ma J."/>
        </authorList>
    </citation>
    <scope>NUCLEOTIDE SEQUENCE [LARGE SCALE GENOMIC DNA]</scope>
    <source>
        <strain evidence="6">JCM 4565</strain>
    </source>
</reference>
<comment type="caution">
    <text evidence="5">The sequence shown here is derived from an EMBL/GenBank/DDBJ whole genome shotgun (WGS) entry which is preliminary data.</text>
</comment>
<dbReference type="SUPFAM" id="SSF48403">
    <property type="entry name" value="Ankyrin repeat"/>
    <property type="match status" value="1"/>
</dbReference>
<evidence type="ECO:0000256" key="4">
    <source>
        <dbReference type="SAM" id="MobiDB-lite"/>
    </source>
</evidence>